<evidence type="ECO:0000313" key="1">
    <source>
        <dbReference type="EMBL" id="KCZ53186.1"/>
    </source>
</evidence>
<dbReference type="OrthoDB" id="7619476at2"/>
<dbReference type="RefSeq" id="WP_034798025.1">
    <property type="nucleotide sequence ID" value="NZ_AWFF01000059.1"/>
</dbReference>
<dbReference type="STRING" id="1280946.HY29_17620"/>
<reference evidence="1 2" key="1">
    <citation type="journal article" date="2014" name="Antonie Van Leeuwenhoek">
        <title>Hyphomonas beringensis sp. nov. and Hyphomonas chukchiensis sp. nov., isolated from surface seawater of the Bering Sea and Chukchi Sea.</title>
        <authorList>
            <person name="Li C."/>
            <person name="Lai Q."/>
            <person name="Li G."/>
            <person name="Dong C."/>
            <person name="Wang J."/>
            <person name="Liao Y."/>
            <person name="Shao Z."/>
        </authorList>
    </citation>
    <scope>NUCLEOTIDE SEQUENCE [LARGE SCALE GENOMIC DNA]</scope>
    <source>
        <strain evidence="1 2">25B14_1</strain>
    </source>
</reference>
<organism evidence="1 2">
    <name type="scientific">Hyphomonas beringensis</name>
    <dbReference type="NCBI Taxonomy" id="1280946"/>
    <lineage>
        <taxon>Bacteria</taxon>
        <taxon>Pseudomonadati</taxon>
        <taxon>Pseudomonadota</taxon>
        <taxon>Alphaproteobacteria</taxon>
        <taxon>Hyphomonadales</taxon>
        <taxon>Hyphomonadaceae</taxon>
        <taxon>Hyphomonas</taxon>
    </lineage>
</organism>
<proteinExistence type="predicted"/>
<dbReference type="EMBL" id="AWFF01000059">
    <property type="protein sequence ID" value="KCZ53186.1"/>
    <property type="molecule type" value="Genomic_DNA"/>
</dbReference>
<sequence>MFRHFDINPEASWSDYARNGVLADHIYNLALSRVNEQDWAYINPASGIGIFEDAAGNYLCLETADEGATNVIQSMHCGLEGEAPSEMKQFIDQFVTDFDLIVTLKEDT</sequence>
<dbReference type="AlphaFoldDB" id="A0A062TYR9"/>
<evidence type="ECO:0000313" key="2">
    <source>
        <dbReference type="Proteomes" id="UP000027037"/>
    </source>
</evidence>
<dbReference type="PATRIC" id="fig|1280946.3.peg.2806"/>
<comment type="caution">
    <text evidence="1">The sequence shown here is derived from an EMBL/GenBank/DDBJ whole genome shotgun (WGS) entry which is preliminary data.</text>
</comment>
<name>A0A062TYR9_9PROT</name>
<gene>
    <name evidence="1" type="ORF">HY29_17620</name>
</gene>
<accession>A0A062TYR9</accession>
<keyword evidence="2" id="KW-1185">Reference proteome</keyword>
<protein>
    <submittedName>
        <fullName evidence="1">Uncharacterized protein</fullName>
    </submittedName>
</protein>
<dbReference type="Proteomes" id="UP000027037">
    <property type="component" value="Unassembled WGS sequence"/>
</dbReference>